<evidence type="ECO:0000256" key="2">
    <source>
        <dbReference type="ARBA" id="ARBA00022475"/>
    </source>
</evidence>
<dbReference type="PANTHER" id="PTHR24242:SF409">
    <property type="entry name" value="OLFACTORY RECEPTOR"/>
    <property type="match status" value="1"/>
</dbReference>
<dbReference type="AlphaFoldDB" id="A0A8T2JGE6"/>
<dbReference type="OrthoDB" id="10011551at2759"/>
<comment type="subcellular location">
    <subcellularLocation>
        <location evidence="1 14">Cell membrane</location>
        <topology evidence="1 14">Multi-pass membrane protein</topology>
    </subcellularLocation>
</comment>
<feature type="transmembrane region" description="Helical" evidence="14">
    <location>
        <begin position="276"/>
        <end position="295"/>
    </location>
</feature>
<evidence type="ECO:0000256" key="11">
    <source>
        <dbReference type="ARBA" id="ARBA00023180"/>
    </source>
</evidence>
<proteinExistence type="inferred from homology"/>
<keyword evidence="3 14" id="KW-0716">Sensory transduction</keyword>
<evidence type="ECO:0000256" key="6">
    <source>
        <dbReference type="ARBA" id="ARBA00022989"/>
    </source>
</evidence>
<keyword evidence="8 14" id="KW-0472">Membrane</keyword>
<feature type="transmembrane region" description="Helical" evidence="14">
    <location>
        <begin position="204"/>
        <end position="229"/>
    </location>
</feature>
<gene>
    <name evidence="16" type="ORF">GDO86_007055</name>
</gene>
<evidence type="ECO:0000256" key="14">
    <source>
        <dbReference type="RuleBase" id="RU363047"/>
    </source>
</evidence>
<dbReference type="Pfam" id="PF13853">
    <property type="entry name" value="7tm_4"/>
    <property type="match status" value="1"/>
</dbReference>
<keyword evidence="9" id="KW-1015">Disulfide bond</keyword>
<evidence type="ECO:0000256" key="13">
    <source>
        <dbReference type="RuleBase" id="RU000688"/>
    </source>
</evidence>
<dbReference type="Gene3D" id="1.20.1070.10">
    <property type="entry name" value="Rhodopsin 7-helix transmembrane proteins"/>
    <property type="match status" value="1"/>
</dbReference>
<feature type="domain" description="G-protein coupled receptors family 1 profile" evidence="15">
    <location>
        <begin position="44"/>
        <end position="293"/>
    </location>
</feature>
<dbReference type="PRINTS" id="PR00237">
    <property type="entry name" value="GPCRRHODOPSN"/>
</dbReference>
<keyword evidence="7 13" id="KW-0297">G-protein coupled receptor</keyword>
<evidence type="ECO:0000256" key="12">
    <source>
        <dbReference type="ARBA" id="ARBA00023224"/>
    </source>
</evidence>
<feature type="transmembrane region" description="Helical" evidence="14">
    <location>
        <begin position="147"/>
        <end position="168"/>
    </location>
</feature>
<feature type="transmembrane region" description="Helical" evidence="14">
    <location>
        <begin position="241"/>
        <end position="264"/>
    </location>
</feature>
<keyword evidence="12 13" id="KW-0807">Transducer</keyword>
<evidence type="ECO:0000256" key="8">
    <source>
        <dbReference type="ARBA" id="ARBA00023136"/>
    </source>
</evidence>
<evidence type="ECO:0000256" key="7">
    <source>
        <dbReference type="ARBA" id="ARBA00023040"/>
    </source>
</evidence>
<keyword evidence="17" id="KW-1185">Reference proteome</keyword>
<keyword evidence="11" id="KW-0325">Glycoprotein</keyword>
<reference evidence="16" key="1">
    <citation type="thesis" date="2020" institute="ProQuest LLC" country="789 East Eisenhower Parkway, Ann Arbor, MI, USA">
        <title>Comparative Genomics and Chromosome Evolution.</title>
        <authorList>
            <person name="Mudd A.B."/>
        </authorList>
    </citation>
    <scope>NUCLEOTIDE SEQUENCE</scope>
    <source>
        <strain evidence="16">Female2</strain>
        <tissue evidence="16">Blood</tissue>
    </source>
</reference>
<dbReference type="Proteomes" id="UP000812440">
    <property type="component" value="Chromosome 3"/>
</dbReference>
<organism evidence="16 17">
    <name type="scientific">Hymenochirus boettgeri</name>
    <name type="common">Congo dwarf clawed frog</name>
    <dbReference type="NCBI Taxonomy" id="247094"/>
    <lineage>
        <taxon>Eukaryota</taxon>
        <taxon>Metazoa</taxon>
        <taxon>Chordata</taxon>
        <taxon>Craniata</taxon>
        <taxon>Vertebrata</taxon>
        <taxon>Euteleostomi</taxon>
        <taxon>Amphibia</taxon>
        <taxon>Batrachia</taxon>
        <taxon>Anura</taxon>
        <taxon>Pipoidea</taxon>
        <taxon>Pipidae</taxon>
        <taxon>Pipinae</taxon>
        <taxon>Hymenochirus</taxon>
    </lineage>
</organism>
<evidence type="ECO:0000256" key="1">
    <source>
        <dbReference type="ARBA" id="ARBA00004651"/>
    </source>
</evidence>
<keyword evidence="2 14" id="KW-1003">Cell membrane</keyword>
<comment type="similarity">
    <text evidence="13">Belongs to the G-protein coupled receptor 1 family.</text>
</comment>
<keyword evidence="6 14" id="KW-1133">Transmembrane helix</keyword>
<evidence type="ECO:0000256" key="3">
    <source>
        <dbReference type="ARBA" id="ARBA00022606"/>
    </source>
</evidence>
<dbReference type="SUPFAM" id="SSF81321">
    <property type="entry name" value="Family A G protein-coupled receptor-like"/>
    <property type="match status" value="1"/>
</dbReference>
<dbReference type="InterPro" id="IPR000276">
    <property type="entry name" value="GPCR_Rhodpsn"/>
</dbReference>
<dbReference type="FunFam" id="1.20.1070.10:FF:000010">
    <property type="entry name" value="Olfactory receptor"/>
    <property type="match status" value="1"/>
</dbReference>
<protein>
    <recommendedName>
        <fullName evidence="14">Olfactory receptor</fullName>
    </recommendedName>
</protein>
<dbReference type="GO" id="GO:0004984">
    <property type="term" value="F:olfactory receptor activity"/>
    <property type="evidence" value="ECO:0007669"/>
    <property type="project" value="InterPro"/>
</dbReference>
<evidence type="ECO:0000256" key="10">
    <source>
        <dbReference type="ARBA" id="ARBA00023170"/>
    </source>
</evidence>
<dbReference type="PROSITE" id="PS00237">
    <property type="entry name" value="G_PROTEIN_RECEP_F1_1"/>
    <property type="match status" value="1"/>
</dbReference>
<dbReference type="PRINTS" id="PR00245">
    <property type="entry name" value="OLFACTORYR"/>
</dbReference>
<dbReference type="InterPro" id="IPR050939">
    <property type="entry name" value="Olfactory_GPCR1"/>
</dbReference>
<dbReference type="InterPro" id="IPR000725">
    <property type="entry name" value="Olfact_rcpt"/>
</dbReference>
<comment type="caution">
    <text evidence="16">The sequence shown here is derived from an EMBL/GenBank/DDBJ whole genome shotgun (WGS) entry which is preliminary data.</text>
</comment>
<keyword evidence="10 13" id="KW-0675">Receptor</keyword>
<dbReference type="GO" id="GO:0004930">
    <property type="term" value="F:G protein-coupled receptor activity"/>
    <property type="evidence" value="ECO:0007669"/>
    <property type="project" value="UniProtKB-KW"/>
</dbReference>
<dbReference type="GO" id="GO:0005886">
    <property type="term" value="C:plasma membrane"/>
    <property type="evidence" value="ECO:0007669"/>
    <property type="project" value="UniProtKB-SubCell"/>
</dbReference>
<dbReference type="PANTHER" id="PTHR24242">
    <property type="entry name" value="G-PROTEIN COUPLED RECEPTOR"/>
    <property type="match status" value="1"/>
</dbReference>
<evidence type="ECO:0000256" key="9">
    <source>
        <dbReference type="ARBA" id="ARBA00023157"/>
    </source>
</evidence>
<keyword evidence="4 13" id="KW-0812">Transmembrane</keyword>
<dbReference type="EMBL" id="JAACNH010000006">
    <property type="protein sequence ID" value="KAG8441536.1"/>
    <property type="molecule type" value="Genomic_DNA"/>
</dbReference>
<evidence type="ECO:0000256" key="4">
    <source>
        <dbReference type="ARBA" id="ARBA00022692"/>
    </source>
</evidence>
<feature type="transmembrane region" description="Helical" evidence="14">
    <location>
        <begin position="29"/>
        <end position="53"/>
    </location>
</feature>
<evidence type="ECO:0000313" key="17">
    <source>
        <dbReference type="Proteomes" id="UP000812440"/>
    </source>
</evidence>
<evidence type="ECO:0000259" key="15">
    <source>
        <dbReference type="PROSITE" id="PS50262"/>
    </source>
</evidence>
<dbReference type="InterPro" id="IPR017452">
    <property type="entry name" value="GPCR_Rhodpsn_7TM"/>
</dbReference>
<accession>A0A8T2JGE6</accession>
<evidence type="ECO:0000313" key="16">
    <source>
        <dbReference type="EMBL" id="KAG8441536.1"/>
    </source>
</evidence>
<name>A0A8T2JGE6_9PIPI</name>
<evidence type="ECO:0000256" key="5">
    <source>
        <dbReference type="ARBA" id="ARBA00022725"/>
    </source>
</evidence>
<keyword evidence="5 14" id="KW-0552">Olfaction</keyword>
<sequence length="312" mass="35006">MNNTNNCNRTRITEFLLLGFSGSHTLKDLLFFLCIVIYIMSLTVNFMIIGLYLGSRNLRSPMYFFLSHLSVNDIMLSTSVGPNVFDLLLSDEKTMSVSACVAQYSASGFFTGAECLVLTLMAYDRYLAICHSLHYINIMTSRQSLKLLTQSCFLMFLITLTSVTAMSYSGFCGCNNLDCIYCDYSPLLEVSCTDIYVMEILKTILAMPVVVLPLLIVISSYTNIILSILRISTSTGRQKAFSTCISHLTVVCTYYGILIAKYVIPSKGQSSNNNKIISLVYTMVTPLFNPIIYSVRNQEIQKALRKQITIRL</sequence>
<dbReference type="PROSITE" id="PS50262">
    <property type="entry name" value="G_PROTEIN_RECEP_F1_2"/>
    <property type="match status" value="1"/>
</dbReference>